<dbReference type="RefSeq" id="YP_010095510.1">
    <property type="nucleotide sequence ID" value="NC_055746.1"/>
</dbReference>
<dbReference type="PROSITE" id="PS51257">
    <property type="entry name" value="PROKAR_LIPOPROTEIN"/>
    <property type="match status" value="1"/>
</dbReference>
<dbReference type="KEGG" id="vg:65113146"/>
<sequence>MQKQLKMGIMAAFVAAALSGCGEQQSDTFSYNGLGGEPMPTVTATSAEQCQELGGGSTEQCQLAFKQAKDEHISAAPKFNDQTSCESGTGAVCTQTQIQNSDGSFSDVFVPAMVGMIVGQLMSSNARPMPVYAPSRPEDRRNGFVTANGSYVPPGKGSIGANTFKTSFGKGSFAKPVASSKPVVRMSSGGFGKSGGFGSSGG</sequence>
<evidence type="ECO:0000313" key="1">
    <source>
        <dbReference type="EMBL" id="AWH14774.1"/>
    </source>
</evidence>
<name>A0A2S1PDY3_9CAUD</name>
<dbReference type="InterPro" id="IPR009576">
    <property type="entry name" value="Biofilm_formation_YgiB"/>
</dbReference>
<dbReference type="Pfam" id="PF06693">
    <property type="entry name" value="DUF1190"/>
    <property type="match status" value="1"/>
</dbReference>
<dbReference type="Proteomes" id="UP000246321">
    <property type="component" value="Segment"/>
</dbReference>
<proteinExistence type="predicted"/>
<protein>
    <recommendedName>
        <fullName evidence="3">Lipoprotein</fullName>
    </recommendedName>
</protein>
<reference evidence="1 2" key="1">
    <citation type="submission" date="2018-04" db="EMBL/GenBank/DDBJ databases">
        <title>Complete genome sequences of new Aeromonas and Pseudomonas phages promising in phage therapy dedicated to aquaculture.</title>
        <authorList>
            <person name="Kolsut J."/>
            <person name="Wojcik E."/>
            <person name="Wojtasik A."/>
            <person name="Dastych J."/>
        </authorList>
    </citation>
    <scope>NUCLEOTIDE SEQUENCE [LARGE SCALE GENOMIC DNA]</scope>
</reference>
<dbReference type="EMBL" id="MH179476">
    <property type="protein sequence ID" value="AWH14774.1"/>
    <property type="molecule type" value="Genomic_DNA"/>
</dbReference>
<accession>A0A2S1PDY3</accession>
<keyword evidence="2" id="KW-1185">Reference proteome</keyword>
<organism evidence="1 2">
    <name type="scientific">Aeromonas phage 50AhydR13PP</name>
    <dbReference type="NCBI Taxonomy" id="2163978"/>
    <lineage>
        <taxon>Viruses</taxon>
        <taxon>Duplodnaviria</taxon>
        <taxon>Heunggongvirae</taxon>
        <taxon>Uroviricota</taxon>
        <taxon>Caudoviricetes</taxon>
        <taxon>Pantevenvirales</taxon>
        <taxon>Straboviridae</taxon>
        <taxon>Tulanevirus</taxon>
        <taxon>Tulanevirus 50ahydr13pp</taxon>
    </lineage>
</organism>
<dbReference type="GeneID" id="65113146"/>
<evidence type="ECO:0008006" key="3">
    <source>
        <dbReference type="Google" id="ProtNLM"/>
    </source>
</evidence>
<evidence type="ECO:0000313" key="2">
    <source>
        <dbReference type="Proteomes" id="UP000246321"/>
    </source>
</evidence>